<dbReference type="InterPro" id="IPR000524">
    <property type="entry name" value="Tscrpt_reg_HTH_GntR"/>
</dbReference>
<dbReference type="AlphaFoldDB" id="A0A9X1FX45"/>
<protein>
    <submittedName>
        <fullName evidence="6">FCD domain-containing protein</fullName>
    </submittedName>
</protein>
<evidence type="ECO:0000256" key="2">
    <source>
        <dbReference type="ARBA" id="ARBA00023015"/>
    </source>
</evidence>
<keyword evidence="2" id="KW-0805">Transcription regulation</keyword>
<accession>A0A9X1FX45</accession>
<evidence type="ECO:0000256" key="4">
    <source>
        <dbReference type="ARBA" id="ARBA00023163"/>
    </source>
</evidence>
<dbReference type="GO" id="GO:0003677">
    <property type="term" value="F:DNA binding"/>
    <property type="evidence" value="ECO:0007669"/>
    <property type="project" value="UniProtKB-KW"/>
</dbReference>
<evidence type="ECO:0000259" key="5">
    <source>
        <dbReference type="PROSITE" id="PS50949"/>
    </source>
</evidence>
<dbReference type="PROSITE" id="PS50949">
    <property type="entry name" value="HTH_GNTR"/>
    <property type="match status" value="1"/>
</dbReference>
<dbReference type="PANTHER" id="PTHR43537:SF34">
    <property type="entry name" value="PYRUVATE DEHYDROGENASE COMPLEX REPRESSOR"/>
    <property type="match status" value="1"/>
</dbReference>
<evidence type="ECO:0000313" key="6">
    <source>
        <dbReference type="EMBL" id="MBW4709267.1"/>
    </source>
</evidence>
<keyword evidence="4" id="KW-0804">Transcription</keyword>
<feature type="domain" description="HTH gntR-type" evidence="5">
    <location>
        <begin position="9"/>
        <end position="77"/>
    </location>
</feature>
<dbReference type="CDD" id="cd07377">
    <property type="entry name" value="WHTH_GntR"/>
    <property type="match status" value="1"/>
</dbReference>
<keyword evidence="1" id="KW-0678">Repressor</keyword>
<name>A0A9X1FX45_9RHOB</name>
<keyword evidence="3" id="KW-0238">DNA-binding</keyword>
<dbReference type="Pfam" id="PF07729">
    <property type="entry name" value="FCD"/>
    <property type="match status" value="1"/>
</dbReference>
<dbReference type="InterPro" id="IPR011711">
    <property type="entry name" value="GntR_C"/>
</dbReference>
<dbReference type="EMBL" id="JAHXDN010000004">
    <property type="protein sequence ID" value="MBW4709267.1"/>
    <property type="molecule type" value="Genomic_DNA"/>
</dbReference>
<dbReference type="SMART" id="SM00345">
    <property type="entry name" value="HTH_GNTR"/>
    <property type="match status" value="1"/>
</dbReference>
<gene>
    <name evidence="6" type="ORF">KX928_15860</name>
</gene>
<sequence>MPFRPVQSEKLSTAVVRQIEQLILRGILRPGERLPAERELAERLNVSRPSLRDAIGTLQDQGLLTARAGAGVYVADVLGSAFSPALVQLFARHDEAVFDYLSFRRDMEGLAAERAARLASETDLRVVQAVFDKMEAAHTKRNPDDEARLDAQFHMAIIEASHNVVMLHMMRSMYQLLREGVFYNRQVMFRQRATRGLLLDQHRAINDSLQQRNPKAARQAVEAHLSYVETCLNDQITAERNEEVAQQRLDHEVAKG</sequence>
<dbReference type="PANTHER" id="PTHR43537">
    <property type="entry name" value="TRANSCRIPTIONAL REGULATOR, GNTR FAMILY"/>
    <property type="match status" value="1"/>
</dbReference>
<proteinExistence type="predicted"/>
<comment type="caution">
    <text evidence="6">The sequence shown here is derived from an EMBL/GenBank/DDBJ whole genome shotgun (WGS) entry which is preliminary data.</text>
</comment>
<keyword evidence="7" id="KW-1185">Reference proteome</keyword>
<evidence type="ECO:0000256" key="1">
    <source>
        <dbReference type="ARBA" id="ARBA00022491"/>
    </source>
</evidence>
<evidence type="ECO:0000313" key="7">
    <source>
        <dbReference type="Proteomes" id="UP001138661"/>
    </source>
</evidence>
<dbReference type="Proteomes" id="UP001138661">
    <property type="component" value="Unassembled WGS sequence"/>
</dbReference>
<organism evidence="6 7">
    <name type="scientific">Roseobacter insulae</name>
    <dbReference type="NCBI Taxonomy" id="2859783"/>
    <lineage>
        <taxon>Bacteria</taxon>
        <taxon>Pseudomonadati</taxon>
        <taxon>Pseudomonadota</taxon>
        <taxon>Alphaproteobacteria</taxon>
        <taxon>Rhodobacterales</taxon>
        <taxon>Roseobacteraceae</taxon>
        <taxon>Roseobacter</taxon>
    </lineage>
</organism>
<dbReference type="SMART" id="SM00895">
    <property type="entry name" value="FCD"/>
    <property type="match status" value="1"/>
</dbReference>
<dbReference type="Pfam" id="PF00392">
    <property type="entry name" value="GntR"/>
    <property type="match status" value="1"/>
</dbReference>
<evidence type="ECO:0000256" key="3">
    <source>
        <dbReference type="ARBA" id="ARBA00023125"/>
    </source>
</evidence>
<dbReference type="RefSeq" id="WP_219504604.1">
    <property type="nucleotide sequence ID" value="NZ_JAHXDN010000004.1"/>
</dbReference>
<dbReference type="GO" id="GO:0003700">
    <property type="term" value="F:DNA-binding transcription factor activity"/>
    <property type="evidence" value="ECO:0007669"/>
    <property type="project" value="InterPro"/>
</dbReference>
<reference evidence="6" key="1">
    <citation type="submission" date="2021-07" db="EMBL/GenBank/DDBJ databases">
        <title>Roseobacter insulae sp. nov., isolated from a tidal flat.</title>
        <authorList>
            <person name="Park S."/>
            <person name="Yoon J.-H."/>
        </authorList>
    </citation>
    <scope>NUCLEOTIDE SEQUENCE</scope>
    <source>
        <strain evidence="6">YSTF-M11</strain>
    </source>
</reference>